<dbReference type="AlphaFoldDB" id="A0AAJ5VWI1"/>
<dbReference type="SUPFAM" id="SSF56317">
    <property type="entry name" value="Carbon-nitrogen hydrolase"/>
    <property type="match status" value="1"/>
</dbReference>
<dbReference type="InterPro" id="IPR036526">
    <property type="entry name" value="C-N_Hydrolase_sf"/>
</dbReference>
<dbReference type="Gene3D" id="3.60.110.10">
    <property type="entry name" value="Carbon-nitrogen hydrolase"/>
    <property type="match status" value="1"/>
</dbReference>
<gene>
    <name evidence="1" type="ORF">P0Y65_00105</name>
</gene>
<evidence type="ECO:0000313" key="1">
    <source>
        <dbReference type="EMBL" id="WEK04698.1"/>
    </source>
</evidence>
<organism evidence="1 2">
    <name type="scientific">Candidatus Devosia phytovorans</name>
    <dbReference type="NCBI Taxonomy" id="3121372"/>
    <lineage>
        <taxon>Bacteria</taxon>
        <taxon>Pseudomonadati</taxon>
        <taxon>Pseudomonadota</taxon>
        <taxon>Alphaproteobacteria</taxon>
        <taxon>Hyphomicrobiales</taxon>
        <taxon>Devosiaceae</taxon>
        <taxon>Devosia</taxon>
    </lineage>
</organism>
<dbReference type="EMBL" id="CP119312">
    <property type="protein sequence ID" value="WEK04698.1"/>
    <property type="molecule type" value="Genomic_DNA"/>
</dbReference>
<accession>A0AAJ5VWI1</accession>
<name>A0AAJ5VWI1_9HYPH</name>
<sequence>MSVAAYFARLWVRATEAGPARRALAEDFWPRYRGRLVRATGYDDEDQVIQVLSDFHATQAAEGWELSATLAVMKAIDEQFSAIHPRIHLMPTSAARPALPDWLLGAEADRVYSGAYWRDADRRVIAKGPLSRGMALPEATDTLSDRFSALTVVSGAFEHDTRAVPISMRVLTPHATTGIRLTGTPGAERVAFAPIAEAGVDLEPSVHTLAAGRFLDVRPASTLRGGQRLLDAARAVGPVDILVAPELVMSDADFIEFQNGLTSSAGSNPLLTLAGSGLTAANSAEGLSWNEARMVNPAGAVLWRQKKLSPYAMKANTAFDLGLVTDSVGGPLVEYVANGEDLTIVDTDGLGRCLILICQDFQSDPIVANVIKAYQPDWVFVPIMDTGVGPTRWPQIRTNSLSSTSQARYLVVSSLAMCHWNATCVSPPPVGLAVGPAVPSPDGNGDLLDAKRVAKSATLPTTGGGPRVVTIRWRDHDWDQVSIAVVSGAGAPPAGR</sequence>
<proteinExistence type="predicted"/>
<evidence type="ECO:0000313" key="2">
    <source>
        <dbReference type="Proteomes" id="UP001217476"/>
    </source>
</evidence>
<reference evidence="1" key="1">
    <citation type="submission" date="2023-03" db="EMBL/GenBank/DDBJ databases">
        <title>Andean soil-derived lignocellulolytic bacterial consortium as a source of novel taxa and putative plastic-active enzymes.</title>
        <authorList>
            <person name="Diaz-Garcia L."/>
            <person name="Chuvochina M."/>
            <person name="Feuerriegel G."/>
            <person name="Bunk B."/>
            <person name="Sproer C."/>
            <person name="Streit W.R."/>
            <person name="Rodriguez L.M."/>
            <person name="Overmann J."/>
            <person name="Jimenez D.J."/>
        </authorList>
    </citation>
    <scope>NUCLEOTIDE SEQUENCE</scope>
    <source>
        <strain evidence="1">MAG 4196</strain>
    </source>
</reference>
<dbReference type="Proteomes" id="UP001217476">
    <property type="component" value="Chromosome"/>
</dbReference>
<protein>
    <submittedName>
        <fullName evidence="1">Uncharacterized protein</fullName>
    </submittedName>
</protein>